<dbReference type="EMBL" id="MU069574">
    <property type="protein sequence ID" value="KAF5838543.1"/>
    <property type="molecule type" value="Genomic_DNA"/>
</dbReference>
<evidence type="ECO:0000313" key="2">
    <source>
        <dbReference type="EMBL" id="KAF5838543.1"/>
    </source>
</evidence>
<proteinExistence type="predicted"/>
<name>A0ABQ7GV94_DUNSA</name>
<accession>A0ABQ7GV94</accession>
<gene>
    <name evidence="2" type="ORF">DUNSADRAFT_2604</name>
</gene>
<comment type="caution">
    <text evidence="2">The sequence shown here is derived from an EMBL/GenBank/DDBJ whole genome shotgun (WGS) entry which is preliminary data.</text>
</comment>
<feature type="non-terminal residue" evidence="2">
    <location>
        <position position="1"/>
    </location>
</feature>
<feature type="non-terminal residue" evidence="2">
    <location>
        <position position="110"/>
    </location>
</feature>
<dbReference type="Proteomes" id="UP000815325">
    <property type="component" value="Unassembled WGS sequence"/>
</dbReference>
<evidence type="ECO:0000256" key="1">
    <source>
        <dbReference type="SAM" id="MobiDB-lite"/>
    </source>
</evidence>
<evidence type="ECO:0000313" key="3">
    <source>
        <dbReference type="Proteomes" id="UP000815325"/>
    </source>
</evidence>
<feature type="region of interest" description="Disordered" evidence="1">
    <location>
        <begin position="70"/>
        <end position="110"/>
    </location>
</feature>
<organism evidence="2 3">
    <name type="scientific">Dunaliella salina</name>
    <name type="common">Green alga</name>
    <name type="synonym">Protococcus salinus</name>
    <dbReference type="NCBI Taxonomy" id="3046"/>
    <lineage>
        <taxon>Eukaryota</taxon>
        <taxon>Viridiplantae</taxon>
        <taxon>Chlorophyta</taxon>
        <taxon>core chlorophytes</taxon>
        <taxon>Chlorophyceae</taxon>
        <taxon>CS clade</taxon>
        <taxon>Chlamydomonadales</taxon>
        <taxon>Dunaliellaceae</taxon>
        <taxon>Dunaliella</taxon>
    </lineage>
</organism>
<sequence>RDFNDFRCLRRFLQRSEELDRVDVLREDLRLEQAHAQMRLRSILDAERETQQQLHDKLMTERMLDGLEEEMMGASSPSTSELLAKSDPQEASVLEEVDVPAYASKPQRPQ</sequence>
<protein>
    <submittedName>
        <fullName evidence="2">Uncharacterized protein</fullName>
    </submittedName>
</protein>
<reference evidence="2" key="1">
    <citation type="submission" date="2017-08" db="EMBL/GenBank/DDBJ databases">
        <authorList>
            <person name="Polle J.E."/>
            <person name="Barry K."/>
            <person name="Cushman J."/>
            <person name="Schmutz J."/>
            <person name="Tran D."/>
            <person name="Hathwaick L.T."/>
            <person name="Yim W.C."/>
            <person name="Jenkins J."/>
            <person name="Mckie-Krisberg Z.M."/>
            <person name="Prochnik S."/>
            <person name="Lindquist E."/>
            <person name="Dockter R.B."/>
            <person name="Adam C."/>
            <person name="Molina H."/>
            <person name="Bunkerborg J."/>
            <person name="Jin E."/>
            <person name="Buchheim M."/>
            <person name="Magnuson J."/>
        </authorList>
    </citation>
    <scope>NUCLEOTIDE SEQUENCE</scope>
    <source>
        <strain evidence="2">CCAP 19/18</strain>
    </source>
</reference>
<keyword evidence="3" id="KW-1185">Reference proteome</keyword>